<keyword evidence="4" id="KW-1185">Reference proteome</keyword>
<comment type="similarity">
    <text evidence="1">Belongs to the peptidase S33 family. ABHD4/ABHD5 subfamily.</text>
</comment>
<protein>
    <recommendedName>
        <fullName evidence="2">AB hydrolase-1 domain-containing protein</fullName>
    </recommendedName>
</protein>
<reference evidence="4" key="1">
    <citation type="submission" date="2016-05" db="EMBL/GenBank/DDBJ databases">
        <title>Comparative genomics of biotechnologically important yeasts.</title>
        <authorList>
            <consortium name="DOE Joint Genome Institute"/>
            <person name="Riley R."/>
            <person name="Haridas S."/>
            <person name="Wolfe K.H."/>
            <person name="Lopes M.R."/>
            <person name="Hittinger C.T."/>
            <person name="Goker M."/>
            <person name="Salamov A."/>
            <person name="Wisecaver J."/>
            <person name="Long T.M."/>
            <person name="Aerts A.L."/>
            <person name="Barry K."/>
            <person name="Choi C."/>
            <person name="Clum A."/>
            <person name="Coughlan A.Y."/>
            <person name="Deshpande S."/>
            <person name="Douglass A.P."/>
            <person name="Hanson S.J."/>
            <person name="Klenk H.-P."/>
            <person name="Labutti K."/>
            <person name="Lapidus A."/>
            <person name="Lindquist E."/>
            <person name="Lipzen A."/>
            <person name="Meier-Kolthoff J.P."/>
            <person name="Ohm R.A."/>
            <person name="Otillar R.P."/>
            <person name="Pangilinan J."/>
            <person name="Peng Y."/>
            <person name="Rokas A."/>
            <person name="Rosa C.A."/>
            <person name="Scheuner C."/>
            <person name="Sibirny A.A."/>
            <person name="Slot J.C."/>
            <person name="Stielow J.B."/>
            <person name="Sun H."/>
            <person name="Kurtzman C.P."/>
            <person name="Blackwell M."/>
            <person name="Grigoriev I.V."/>
            <person name="Jeffries T.W."/>
        </authorList>
    </citation>
    <scope>NUCLEOTIDE SEQUENCE [LARGE SCALE GENOMIC DNA]</scope>
    <source>
        <strain evidence="4">NRRL Y-12698</strain>
    </source>
</reference>
<dbReference type="Proteomes" id="UP000094336">
    <property type="component" value="Unassembled WGS sequence"/>
</dbReference>
<organism evidence="3 4">
    <name type="scientific">Babjeviella inositovora NRRL Y-12698</name>
    <dbReference type="NCBI Taxonomy" id="984486"/>
    <lineage>
        <taxon>Eukaryota</taxon>
        <taxon>Fungi</taxon>
        <taxon>Dikarya</taxon>
        <taxon>Ascomycota</taxon>
        <taxon>Saccharomycotina</taxon>
        <taxon>Pichiomycetes</taxon>
        <taxon>Serinales incertae sedis</taxon>
        <taxon>Babjeviella</taxon>
    </lineage>
</organism>
<dbReference type="PANTHER" id="PTHR42886:SF29">
    <property type="entry name" value="PUMMELIG, ISOFORM A"/>
    <property type="match status" value="1"/>
</dbReference>
<accession>A0A1E3QXJ6</accession>
<dbReference type="GO" id="GO:0005743">
    <property type="term" value="C:mitochondrial inner membrane"/>
    <property type="evidence" value="ECO:0007669"/>
    <property type="project" value="TreeGrafter"/>
</dbReference>
<dbReference type="GO" id="GO:0042171">
    <property type="term" value="F:lysophosphatidic acid acyltransferase activity"/>
    <property type="evidence" value="ECO:0007669"/>
    <property type="project" value="TreeGrafter"/>
</dbReference>
<dbReference type="GO" id="GO:0055088">
    <property type="term" value="P:lipid homeostasis"/>
    <property type="evidence" value="ECO:0007669"/>
    <property type="project" value="TreeGrafter"/>
</dbReference>
<gene>
    <name evidence="3" type="ORF">BABINDRAFT_160032</name>
</gene>
<dbReference type="STRING" id="984486.A0A1E3QXJ6"/>
<dbReference type="Pfam" id="PF00561">
    <property type="entry name" value="Abhydrolase_1"/>
    <property type="match status" value="1"/>
</dbReference>
<dbReference type="InterPro" id="IPR029058">
    <property type="entry name" value="AB_hydrolase_fold"/>
</dbReference>
<evidence type="ECO:0000313" key="4">
    <source>
        <dbReference type="Proteomes" id="UP000094336"/>
    </source>
</evidence>
<dbReference type="GO" id="GO:0004623">
    <property type="term" value="F:phospholipase A2 activity"/>
    <property type="evidence" value="ECO:0007669"/>
    <property type="project" value="TreeGrafter"/>
</dbReference>
<dbReference type="GO" id="GO:0035965">
    <property type="term" value="P:cardiolipin acyl-chain remodeling"/>
    <property type="evidence" value="ECO:0007669"/>
    <property type="project" value="TreeGrafter"/>
</dbReference>
<dbReference type="OrthoDB" id="7457040at2759"/>
<sequence length="464" mass="52848">MNWRPTRTFHTYTKLCNSSSAPFNNLGGILSQLGKISGQLPQLARKWRESSFGDAIRNEVFNVRDDQISSSHYKRPTQPTGVPFSKLLSNSFPLSVAESVRDYKDRHQVLRFQDELLSTLPFYPEMDATGRVAKVLLVPVYGISAPRATDYINEFCIYPPGKTEADFADLNHLVVVHGYGAGLGFFLKNFEGLSSGFEAGLKPWVVHAIDLLGYGCSSRPEFHYPKVEDQSQQLEITESWFHDSFEQWRVQRGLTNPENILCCSHSLGAYLSATYCMAYPKRFKKLMMVSPAGIIKHRTPKPVPAWFDYLWNKNISPFVLVRKTGPLGSLFVSGWTYRRFSKLASLFEKQKLHKYTYGIFNAKGSGEYILNYVLAAGANPRFPLLERLSQKMAERRDVINCDYTWVYGKDDWMDVHGGELCSKLINEQTGHQSTVVEVPDCGHHIYLDNVEAFNKLVVDEMKKF</sequence>
<dbReference type="AlphaFoldDB" id="A0A1E3QXJ6"/>
<evidence type="ECO:0000256" key="1">
    <source>
        <dbReference type="ARBA" id="ARBA00038097"/>
    </source>
</evidence>
<proteinExistence type="inferred from homology"/>
<dbReference type="GeneID" id="30145870"/>
<name>A0A1E3QXJ6_9ASCO</name>
<dbReference type="Gene3D" id="3.40.50.1820">
    <property type="entry name" value="alpha/beta hydrolase"/>
    <property type="match status" value="1"/>
</dbReference>
<dbReference type="RefSeq" id="XP_018987120.1">
    <property type="nucleotide sequence ID" value="XM_019128017.1"/>
</dbReference>
<feature type="domain" description="AB hydrolase-1" evidence="2">
    <location>
        <begin position="171"/>
        <end position="449"/>
    </location>
</feature>
<dbReference type="InterPro" id="IPR000073">
    <property type="entry name" value="AB_hydrolase_1"/>
</dbReference>
<evidence type="ECO:0000313" key="3">
    <source>
        <dbReference type="EMBL" id="ODQ81792.1"/>
    </source>
</evidence>
<dbReference type="PANTHER" id="PTHR42886">
    <property type="entry name" value="RE40534P-RELATED"/>
    <property type="match status" value="1"/>
</dbReference>
<dbReference type="GO" id="GO:0006654">
    <property type="term" value="P:phosphatidic acid biosynthetic process"/>
    <property type="evidence" value="ECO:0007669"/>
    <property type="project" value="TreeGrafter"/>
</dbReference>
<evidence type="ECO:0000259" key="2">
    <source>
        <dbReference type="Pfam" id="PF00561"/>
    </source>
</evidence>
<dbReference type="EMBL" id="KV454427">
    <property type="protein sequence ID" value="ODQ81792.1"/>
    <property type="molecule type" value="Genomic_DNA"/>
</dbReference>
<dbReference type="SUPFAM" id="SSF53474">
    <property type="entry name" value="alpha/beta-Hydrolases"/>
    <property type="match status" value="1"/>
</dbReference>